<sequence>MSFLIYWNTIICIFLYYML</sequence>
<reference evidence="1" key="2">
    <citation type="journal article" date="2015" name="Fish Shellfish Immunol.">
        <title>Early steps in the European eel (Anguilla anguilla)-Vibrio vulnificus interaction in the gills: Role of the RtxA13 toxin.</title>
        <authorList>
            <person name="Callol A."/>
            <person name="Pajuelo D."/>
            <person name="Ebbesson L."/>
            <person name="Teles M."/>
            <person name="MacKenzie S."/>
            <person name="Amaro C."/>
        </authorList>
    </citation>
    <scope>NUCLEOTIDE SEQUENCE</scope>
</reference>
<reference evidence="1" key="1">
    <citation type="submission" date="2014-11" db="EMBL/GenBank/DDBJ databases">
        <authorList>
            <person name="Amaro Gonzalez C."/>
        </authorList>
    </citation>
    <scope>NUCLEOTIDE SEQUENCE</scope>
</reference>
<protein>
    <submittedName>
        <fullName evidence="1">Uncharacterized protein</fullName>
    </submittedName>
</protein>
<evidence type="ECO:0000313" key="1">
    <source>
        <dbReference type="EMBL" id="JAH05317.1"/>
    </source>
</evidence>
<accession>A0A0E9PM17</accession>
<dbReference type="EMBL" id="GBXM01103260">
    <property type="protein sequence ID" value="JAH05317.1"/>
    <property type="molecule type" value="Transcribed_RNA"/>
</dbReference>
<organism evidence="1">
    <name type="scientific">Anguilla anguilla</name>
    <name type="common">European freshwater eel</name>
    <name type="synonym">Muraena anguilla</name>
    <dbReference type="NCBI Taxonomy" id="7936"/>
    <lineage>
        <taxon>Eukaryota</taxon>
        <taxon>Metazoa</taxon>
        <taxon>Chordata</taxon>
        <taxon>Craniata</taxon>
        <taxon>Vertebrata</taxon>
        <taxon>Euteleostomi</taxon>
        <taxon>Actinopterygii</taxon>
        <taxon>Neopterygii</taxon>
        <taxon>Teleostei</taxon>
        <taxon>Anguilliformes</taxon>
        <taxon>Anguillidae</taxon>
        <taxon>Anguilla</taxon>
    </lineage>
</organism>
<proteinExistence type="predicted"/>
<name>A0A0E9PM17_ANGAN</name>
<dbReference type="AlphaFoldDB" id="A0A0E9PM17"/>